<dbReference type="RefSeq" id="WP_043906159.1">
    <property type="nucleotide sequence ID" value="NZ_CM002692.1"/>
</dbReference>
<dbReference type="Gene3D" id="1.20.5.100">
    <property type="entry name" value="Cytochrome c1, transmembrane anchor, C-terminal"/>
    <property type="match status" value="1"/>
</dbReference>
<dbReference type="InterPro" id="IPR014027">
    <property type="entry name" value="UDP-Glc/GDP-Man_DH_C"/>
</dbReference>
<dbReference type="InterPro" id="IPR028357">
    <property type="entry name" value="UDPglc_DH_bac"/>
</dbReference>
<dbReference type="GO" id="GO:0003979">
    <property type="term" value="F:UDP-glucose 6-dehydrogenase activity"/>
    <property type="evidence" value="ECO:0007669"/>
    <property type="project" value="UniProtKB-EC"/>
</dbReference>
<dbReference type="SUPFAM" id="SSF48179">
    <property type="entry name" value="6-phosphogluconate dehydrogenase C-terminal domain-like"/>
    <property type="match status" value="1"/>
</dbReference>
<dbReference type="SUPFAM" id="SSF52413">
    <property type="entry name" value="UDP-glucose/GDP-mannose dehydrogenase C-terminal domain"/>
    <property type="match status" value="1"/>
</dbReference>
<sequence length="450" mass="49817">MDVAVAGAGYVGLVTAVCLAEIGHKVACVDVDMEKVRLLQCGKPPIYEPGLEELIRKNGERLLFTTDYAAAYRQADVIIIAVGTPGEPDGSVNLRHVREVAKQIAQTAEKDCVVAVKSTVPVGTSDEVERWIYEHRKHPVRIEVVANPEFLSQGTAVHDTLYTSRIVLGVASSHAEKVMREVYDPFALPYVVTDRKSAEMIKYASNVFLALKISYINDIANLCEIVGADIESVAEGMGMDPRIGHRFLRAGIGYGGSCFPKDTKALRYLANRCGYELKTVQAAIEVNEKQKLKLIEKARTYVGDFHGREAAVLGLTFKPGTDDIREAPSLANIAVLLEEGANVRVWDPVGMDNVKRVFAENLTYCATIEEAIEDTDLCFIFTEWPEIQQFDLRQYAVLMKTPLVLDGRNCYDLESAREAGIIYESMGRKRVCAAEDDCHVVRNSGDMLHH</sequence>
<evidence type="ECO:0000256" key="2">
    <source>
        <dbReference type="ARBA" id="ARBA00006601"/>
    </source>
</evidence>
<feature type="binding site" evidence="10">
    <location>
        <position position="84"/>
    </location>
    <ligand>
        <name>NAD(+)</name>
        <dbReference type="ChEBI" id="CHEBI:57540"/>
    </ligand>
</feature>
<comment type="similarity">
    <text evidence="2 7">Belongs to the UDP-glucose/GDP-mannose dehydrogenase family.</text>
</comment>
<dbReference type="InterPro" id="IPR017476">
    <property type="entry name" value="UDP-Glc/GDP-Man"/>
</dbReference>
<accession>A0ABC9VAR2</accession>
<feature type="binding site" evidence="9">
    <location>
        <begin position="247"/>
        <end position="251"/>
    </location>
    <ligand>
        <name>substrate</name>
    </ligand>
</feature>
<dbReference type="EMBL" id="AOTZ01000009">
    <property type="protein sequence ID" value="EZP75193.1"/>
    <property type="molecule type" value="Genomic_DNA"/>
</dbReference>
<evidence type="ECO:0000256" key="1">
    <source>
        <dbReference type="ARBA" id="ARBA00004701"/>
    </source>
</evidence>
<dbReference type="Gene3D" id="3.40.50.720">
    <property type="entry name" value="NAD(P)-binding Rossmann-like Domain"/>
    <property type="match status" value="2"/>
</dbReference>
<dbReference type="PANTHER" id="PTHR43750">
    <property type="entry name" value="UDP-GLUCOSE 6-DEHYDROGENASE TUAD"/>
    <property type="match status" value="1"/>
</dbReference>
<evidence type="ECO:0000256" key="4">
    <source>
        <dbReference type="ARBA" id="ARBA00023002"/>
    </source>
</evidence>
<dbReference type="PIRSF" id="PIRSF500134">
    <property type="entry name" value="UDPglc_DH_bac"/>
    <property type="match status" value="1"/>
</dbReference>
<feature type="binding site" evidence="9">
    <location>
        <position position="318"/>
    </location>
    <ligand>
        <name>substrate</name>
    </ligand>
</feature>
<dbReference type="InterPro" id="IPR008927">
    <property type="entry name" value="6-PGluconate_DH-like_C_sf"/>
</dbReference>
<dbReference type="PIRSF" id="PIRSF000124">
    <property type="entry name" value="UDPglc_GDPman_dh"/>
    <property type="match status" value="1"/>
</dbReference>
<evidence type="ECO:0000313" key="12">
    <source>
        <dbReference type="EMBL" id="EZP75193.1"/>
    </source>
</evidence>
<protein>
    <recommendedName>
        <fullName evidence="3 7">UDP-glucose 6-dehydrogenase</fullName>
        <ecNumber evidence="3 7">1.1.1.22</ecNumber>
    </recommendedName>
</protein>
<dbReference type="NCBIfam" id="TIGR03026">
    <property type="entry name" value="NDP-sugDHase"/>
    <property type="match status" value="1"/>
</dbReference>
<evidence type="ECO:0000256" key="10">
    <source>
        <dbReference type="PIRSR" id="PIRSR500134-3"/>
    </source>
</evidence>
<dbReference type="Proteomes" id="UP000023566">
    <property type="component" value="Chromosome"/>
</dbReference>
<keyword evidence="5 7" id="KW-0520">NAD</keyword>
<feature type="binding site" evidence="10">
    <location>
        <position position="261"/>
    </location>
    <ligand>
        <name>NAD(+)</name>
        <dbReference type="ChEBI" id="CHEBI:57540"/>
    </ligand>
</feature>
<evidence type="ECO:0000256" key="6">
    <source>
        <dbReference type="ARBA" id="ARBA00047473"/>
    </source>
</evidence>
<comment type="pathway">
    <text evidence="1">Nucleotide-sugar biosynthesis; UDP-alpha-D-glucuronate biosynthesis; UDP-alpha-D-glucuronate from UDP-alpha-D-glucose: step 1/1.</text>
</comment>
<organism evidence="12 13">
    <name type="scientific">Parageobacillus genomosp. 1</name>
    <dbReference type="NCBI Taxonomy" id="1295642"/>
    <lineage>
        <taxon>Bacteria</taxon>
        <taxon>Bacillati</taxon>
        <taxon>Bacillota</taxon>
        <taxon>Bacilli</taxon>
        <taxon>Bacillales</taxon>
        <taxon>Anoxybacillaceae</taxon>
        <taxon>Parageobacillus</taxon>
    </lineage>
</organism>
<feature type="domain" description="UDP-glucose/GDP-mannose dehydrogenase C-terminal" evidence="11">
    <location>
        <begin position="311"/>
        <end position="413"/>
    </location>
</feature>
<evidence type="ECO:0000256" key="5">
    <source>
        <dbReference type="ARBA" id="ARBA00023027"/>
    </source>
</evidence>
<gene>
    <name evidence="12" type="ORF">H839_16873</name>
</gene>
<name>A0ABC9VAR2_9BACL</name>
<dbReference type="SUPFAM" id="SSF51735">
    <property type="entry name" value="NAD(P)-binding Rossmann-fold domains"/>
    <property type="match status" value="1"/>
</dbReference>
<keyword evidence="4 7" id="KW-0560">Oxidoreductase</keyword>
<feature type="binding site" evidence="10">
    <location>
        <position position="30"/>
    </location>
    <ligand>
        <name>NAD(+)</name>
        <dbReference type="ChEBI" id="CHEBI:57540"/>
    </ligand>
</feature>
<keyword evidence="13" id="KW-1185">Reference proteome</keyword>
<comment type="caution">
    <text evidence="12">The sequence shown here is derived from an EMBL/GenBank/DDBJ whole genome shotgun (WGS) entry which is preliminary data.</text>
</comment>
<dbReference type="InterPro" id="IPR036220">
    <property type="entry name" value="UDP-Glc/GDP-Man_DH_C_sf"/>
</dbReference>
<dbReference type="EC" id="1.1.1.22" evidence="3 7"/>
<evidence type="ECO:0000259" key="11">
    <source>
        <dbReference type="SMART" id="SM00984"/>
    </source>
</evidence>
<feature type="binding site" evidence="9">
    <location>
        <position position="255"/>
    </location>
    <ligand>
        <name>substrate</name>
    </ligand>
</feature>
<dbReference type="Pfam" id="PF03721">
    <property type="entry name" value="UDPG_MGDP_dh_N"/>
    <property type="match status" value="1"/>
</dbReference>
<evidence type="ECO:0000256" key="8">
    <source>
        <dbReference type="PIRSR" id="PIRSR500134-1"/>
    </source>
</evidence>
<dbReference type="AlphaFoldDB" id="A0ABC9VAR2"/>
<dbReference type="InterPro" id="IPR036291">
    <property type="entry name" value="NAD(P)-bd_dom_sf"/>
</dbReference>
<dbReference type="Pfam" id="PF03720">
    <property type="entry name" value="UDPG_MGDP_dh_C"/>
    <property type="match status" value="1"/>
</dbReference>
<feature type="binding site" evidence="10">
    <location>
        <position position="325"/>
    </location>
    <ligand>
        <name>NAD(+)</name>
        <dbReference type="ChEBI" id="CHEBI:57540"/>
    </ligand>
</feature>
<dbReference type="InterPro" id="IPR001732">
    <property type="entry name" value="UDP-Glc/GDP-Man_DH_N"/>
</dbReference>
<evidence type="ECO:0000256" key="9">
    <source>
        <dbReference type="PIRSR" id="PIRSR500134-2"/>
    </source>
</evidence>
<feature type="binding site" evidence="9">
    <location>
        <position position="202"/>
    </location>
    <ligand>
        <name>substrate</name>
    </ligand>
</feature>
<proteinExistence type="inferred from homology"/>
<evidence type="ECO:0000313" key="13">
    <source>
        <dbReference type="Proteomes" id="UP000023566"/>
    </source>
</evidence>
<feature type="binding site" evidence="10">
    <location>
        <position position="119"/>
    </location>
    <ligand>
        <name>NAD(+)</name>
        <dbReference type="ChEBI" id="CHEBI:57540"/>
    </ligand>
</feature>
<comment type="catalytic activity">
    <reaction evidence="6 7">
        <text>UDP-alpha-D-glucose + 2 NAD(+) + H2O = UDP-alpha-D-glucuronate + 2 NADH + 3 H(+)</text>
        <dbReference type="Rhea" id="RHEA:23596"/>
        <dbReference type="ChEBI" id="CHEBI:15377"/>
        <dbReference type="ChEBI" id="CHEBI:15378"/>
        <dbReference type="ChEBI" id="CHEBI:57540"/>
        <dbReference type="ChEBI" id="CHEBI:57945"/>
        <dbReference type="ChEBI" id="CHEBI:58052"/>
        <dbReference type="ChEBI" id="CHEBI:58885"/>
        <dbReference type="EC" id="1.1.1.22"/>
    </reaction>
</comment>
<evidence type="ECO:0000256" key="7">
    <source>
        <dbReference type="PIRNR" id="PIRNR000124"/>
    </source>
</evidence>
<dbReference type="SMART" id="SM00984">
    <property type="entry name" value="UDPG_MGDP_dh_C"/>
    <property type="match status" value="1"/>
</dbReference>
<dbReference type="Pfam" id="PF00984">
    <property type="entry name" value="UDPG_MGDP_dh"/>
    <property type="match status" value="1"/>
</dbReference>
<feature type="active site" description="Nucleophile" evidence="8">
    <location>
        <position position="258"/>
    </location>
</feature>
<reference evidence="12 13" key="1">
    <citation type="journal article" date="2014" name="Appl. Microbiol. Biotechnol.">
        <title>Transformable facultative thermophile Geobacillus stearothermophilus NUB3621 as a host strain for metabolic engineering.</title>
        <authorList>
            <person name="Blanchard K."/>
            <person name="Robic S."/>
            <person name="Matsumura I."/>
        </authorList>
    </citation>
    <scope>NUCLEOTIDE SEQUENCE [LARGE SCALE GENOMIC DNA]</scope>
    <source>
        <strain evidence="12 13">NUB3621</strain>
    </source>
</reference>
<dbReference type="PANTHER" id="PTHR43750:SF4">
    <property type="entry name" value="UDP-GLUCOSE 6-DEHYDROGENASE YWQF"/>
    <property type="match status" value="1"/>
</dbReference>
<evidence type="ECO:0000256" key="3">
    <source>
        <dbReference type="ARBA" id="ARBA00012954"/>
    </source>
</evidence>
<feature type="binding site" evidence="10">
    <location>
        <position position="35"/>
    </location>
    <ligand>
        <name>NAD(+)</name>
        <dbReference type="ChEBI" id="CHEBI:57540"/>
    </ligand>
</feature>
<dbReference type="InterPro" id="IPR014026">
    <property type="entry name" value="UDP-Glc/GDP-Man_DH_dimer"/>
</dbReference>